<protein>
    <submittedName>
        <fullName evidence="2">Uncharacterized protein</fullName>
    </submittedName>
</protein>
<feature type="signal peptide" evidence="1">
    <location>
        <begin position="1"/>
        <end position="25"/>
    </location>
</feature>
<organism evidence="2 3">
    <name type="scientific">Limnoraphis robusta CCNP1315</name>
    <dbReference type="NCBI Taxonomy" id="3110306"/>
    <lineage>
        <taxon>Bacteria</taxon>
        <taxon>Bacillati</taxon>
        <taxon>Cyanobacteriota</taxon>
        <taxon>Cyanophyceae</taxon>
        <taxon>Oscillatoriophycideae</taxon>
        <taxon>Oscillatoriales</taxon>
        <taxon>Sirenicapillariaceae</taxon>
        <taxon>Limnoraphis</taxon>
    </lineage>
</organism>
<evidence type="ECO:0000313" key="2">
    <source>
        <dbReference type="EMBL" id="MEA5519984.1"/>
    </source>
</evidence>
<reference evidence="2 3" key="1">
    <citation type="submission" date="2023-12" db="EMBL/GenBank/DDBJ databases">
        <title>Baltic Sea Cyanobacteria.</title>
        <authorList>
            <person name="Delbaje E."/>
            <person name="Fewer D.P."/>
            <person name="Shishido T.K."/>
        </authorList>
    </citation>
    <scope>NUCLEOTIDE SEQUENCE [LARGE SCALE GENOMIC DNA]</scope>
    <source>
        <strain evidence="2 3">CCNP 1315</strain>
    </source>
</reference>
<dbReference type="EMBL" id="JAYGHT010000072">
    <property type="protein sequence ID" value="MEA5519984.1"/>
    <property type="molecule type" value="Genomic_DNA"/>
</dbReference>
<dbReference type="Proteomes" id="UP001301728">
    <property type="component" value="Unassembled WGS sequence"/>
</dbReference>
<feature type="chain" id="PRO_5046512015" evidence="1">
    <location>
        <begin position="26"/>
        <end position="132"/>
    </location>
</feature>
<accession>A0ABU5TYF5</accession>
<proteinExistence type="predicted"/>
<keyword evidence="3" id="KW-1185">Reference proteome</keyword>
<keyword evidence="1" id="KW-0732">Signal</keyword>
<gene>
    <name evidence="2" type="ORF">VB854_13630</name>
</gene>
<comment type="caution">
    <text evidence="2">The sequence shown here is derived from an EMBL/GenBank/DDBJ whole genome shotgun (WGS) entry which is preliminary data.</text>
</comment>
<evidence type="ECO:0000256" key="1">
    <source>
        <dbReference type="SAM" id="SignalP"/>
    </source>
</evidence>
<name>A0ABU5TYF5_9CYAN</name>
<dbReference type="RefSeq" id="WP_323217746.1">
    <property type="nucleotide sequence ID" value="NZ_JAYGHT010000072.1"/>
</dbReference>
<evidence type="ECO:0000313" key="3">
    <source>
        <dbReference type="Proteomes" id="UP001301728"/>
    </source>
</evidence>
<sequence length="132" mass="14236">MKKLLLALLFSVCLLLSFATTPALAGVCDQTLNTGASTTTKVFWEDSAAYYGWSGGVITNDMYFNGCGTTGTIKVSMDDFGKLLKEGKLDGLRYIKKDSNGIAVRKVQGTSITSIPQEQFFDSTTLVVTGNR</sequence>